<gene>
    <name evidence="12" type="ORF">LC087_08420</name>
</gene>
<evidence type="ECO:0000256" key="3">
    <source>
        <dbReference type="ARBA" id="ARBA00013109"/>
    </source>
</evidence>
<dbReference type="InterPro" id="IPR003754">
    <property type="entry name" value="4pyrrol_synth_uPrphyn_synth"/>
</dbReference>
<dbReference type="Gene3D" id="3.40.50.10090">
    <property type="match status" value="2"/>
</dbReference>
<evidence type="ECO:0000313" key="13">
    <source>
        <dbReference type="Proteomes" id="UP001197974"/>
    </source>
</evidence>
<keyword evidence="10" id="KW-0812">Transmembrane</keyword>
<proteinExistence type="inferred from homology"/>
<dbReference type="SUPFAM" id="SSF69618">
    <property type="entry name" value="HemD-like"/>
    <property type="match status" value="1"/>
</dbReference>
<sequence>MQLNGRKVIITRGEKQAKSFAKLVQEKGGVPRIIPLLEFEIAPSTKRVQEQLENINKQDWVIFTSANGVSAFFHHVEKLDITLNHHVNIAVVGKKTNKALEKYGFEASLFPETFDAKHLAEKLIKNSSTPKKISVIKGNLSRPYLVETLKENGHLVSELTLYETTIKDDQTEKLLDCIKNDSPVFITLTSPSAVHAFMRSMLRKAFFVNVIFVCIGPITKDALLGYGQYPLLMPSQYSVEGMVEIMCLYLKGDVNLWKNSQDIAD</sequence>
<dbReference type="EMBL" id="CP129013">
    <property type="protein sequence ID" value="WLR44292.1"/>
    <property type="molecule type" value="Genomic_DNA"/>
</dbReference>
<evidence type="ECO:0000256" key="2">
    <source>
        <dbReference type="ARBA" id="ARBA00008133"/>
    </source>
</evidence>
<evidence type="ECO:0000256" key="8">
    <source>
        <dbReference type="ARBA" id="ARBA00048617"/>
    </source>
</evidence>
<comment type="pathway">
    <text evidence="1 9">Porphyrin-containing compound metabolism; protoporphyrin-IX biosynthesis; coproporphyrinogen-III from 5-aminolevulinate: step 3/4.</text>
</comment>
<dbReference type="InterPro" id="IPR036108">
    <property type="entry name" value="4pyrrol_syn_uPrphyn_synt_sf"/>
</dbReference>
<evidence type="ECO:0000256" key="7">
    <source>
        <dbReference type="ARBA" id="ARBA00040167"/>
    </source>
</evidence>
<reference evidence="12 13" key="1">
    <citation type="submission" date="2023-06" db="EMBL/GenBank/DDBJ databases">
        <title>Five Gram-positive bacteria isolated from mangrove sediments in Shenzhen, Guangdong, China.</title>
        <authorList>
            <person name="Yu S."/>
            <person name="Zheng W."/>
            <person name="Huang Y."/>
        </authorList>
    </citation>
    <scope>NUCLEOTIDE SEQUENCE [LARGE SCALE GENOMIC DNA]</scope>
    <source>
        <strain evidence="12 13">SaN35-3</strain>
    </source>
</reference>
<dbReference type="PANTHER" id="PTHR38042">
    <property type="entry name" value="UROPORPHYRINOGEN-III SYNTHASE, CHLOROPLASTIC"/>
    <property type="match status" value="1"/>
</dbReference>
<evidence type="ECO:0000256" key="9">
    <source>
        <dbReference type="RuleBase" id="RU366031"/>
    </source>
</evidence>
<evidence type="ECO:0000256" key="1">
    <source>
        <dbReference type="ARBA" id="ARBA00004772"/>
    </source>
</evidence>
<dbReference type="Proteomes" id="UP001197974">
    <property type="component" value="Chromosome"/>
</dbReference>
<dbReference type="Pfam" id="PF02602">
    <property type="entry name" value="HEM4"/>
    <property type="match status" value="1"/>
</dbReference>
<evidence type="ECO:0000256" key="10">
    <source>
        <dbReference type="SAM" id="Phobius"/>
    </source>
</evidence>
<keyword evidence="5 9" id="KW-0627">Porphyrin biosynthesis</keyword>
<dbReference type="RefSeq" id="WP_226539288.1">
    <property type="nucleotide sequence ID" value="NZ_CP129013.1"/>
</dbReference>
<comment type="function">
    <text evidence="6 9">Catalyzes cyclization of the linear tetrapyrrole, hydroxymethylbilane, to the macrocyclic uroporphyrinogen III.</text>
</comment>
<dbReference type="CDD" id="cd06578">
    <property type="entry name" value="HemD"/>
    <property type="match status" value="1"/>
</dbReference>
<evidence type="ECO:0000256" key="5">
    <source>
        <dbReference type="ARBA" id="ARBA00023244"/>
    </source>
</evidence>
<dbReference type="InterPro" id="IPR039793">
    <property type="entry name" value="UROS/Hem4"/>
</dbReference>
<evidence type="ECO:0000256" key="4">
    <source>
        <dbReference type="ARBA" id="ARBA00023239"/>
    </source>
</evidence>
<keyword evidence="10" id="KW-1133">Transmembrane helix</keyword>
<protein>
    <recommendedName>
        <fullName evidence="7 9">Uroporphyrinogen-III synthase</fullName>
        <ecNumber evidence="3 9">4.2.1.75</ecNumber>
    </recommendedName>
</protein>
<comment type="catalytic activity">
    <reaction evidence="8 9">
        <text>hydroxymethylbilane = uroporphyrinogen III + H2O</text>
        <dbReference type="Rhea" id="RHEA:18965"/>
        <dbReference type="ChEBI" id="CHEBI:15377"/>
        <dbReference type="ChEBI" id="CHEBI:57308"/>
        <dbReference type="ChEBI" id="CHEBI:57845"/>
        <dbReference type="EC" id="4.2.1.75"/>
    </reaction>
</comment>
<feature type="domain" description="Tetrapyrrole biosynthesis uroporphyrinogen III synthase" evidence="11">
    <location>
        <begin position="19"/>
        <end position="244"/>
    </location>
</feature>
<name>A0ABY9JY27_9BACI</name>
<comment type="similarity">
    <text evidence="2 9">Belongs to the uroporphyrinogen-III synthase family.</text>
</comment>
<evidence type="ECO:0000256" key="6">
    <source>
        <dbReference type="ARBA" id="ARBA00037589"/>
    </source>
</evidence>
<dbReference type="GO" id="GO:0004852">
    <property type="term" value="F:uroporphyrinogen-III synthase activity"/>
    <property type="evidence" value="ECO:0007669"/>
    <property type="project" value="UniProtKB-EC"/>
</dbReference>
<evidence type="ECO:0000313" key="12">
    <source>
        <dbReference type="EMBL" id="WLR44292.1"/>
    </source>
</evidence>
<keyword evidence="4 9" id="KW-0456">Lyase</keyword>
<dbReference type="PANTHER" id="PTHR38042:SF1">
    <property type="entry name" value="UROPORPHYRINOGEN-III SYNTHASE, CHLOROPLASTIC"/>
    <property type="match status" value="1"/>
</dbReference>
<organism evidence="12 13">
    <name type="scientific">Bacillus carboniphilus</name>
    <dbReference type="NCBI Taxonomy" id="86663"/>
    <lineage>
        <taxon>Bacteria</taxon>
        <taxon>Bacillati</taxon>
        <taxon>Bacillota</taxon>
        <taxon>Bacilli</taxon>
        <taxon>Bacillales</taxon>
        <taxon>Bacillaceae</taxon>
        <taxon>Bacillus</taxon>
    </lineage>
</organism>
<feature type="transmembrane region" description="Helical" evidence="10">
    <location>
        <begin position="206"/>
        <end position="226"/>
    </location>
</feature>
<keyword evidence="13" id="KW-1185">Reference proteome</keyword>
<accession>A0ABY9JY27</accession>
<keyword evidence="10" id="KW-0472">Membrane</keyword>
<dbReference type="EC" id="4.2.1.75" evidence="3 9"/>
<evidence type="ECO:0000259" key="11">
    <source>
        <dbReference type="Pfam" id="PF02602"/>
    </source>
</evidence>